<dbReference type="SUPFAM" id="SSF54236">
    <property type="entry name" value="Ubiquitin-like"/>
    <property type="match status" value="1"/>
</dbReference>
<organism evidence="1 2">
    <name type="scientific">Tritrichomonas foetus</name>
    <dbReference type="NCBI Taxonomy" id="1144522"/>
    <lineage>
        <taxon>Eukaryota</taxon>
        <taxon>Metamonada</taxon>
        <taxon>Parabasalia</taxon>
        <taxon>Tritrichomonadida</taxon>
        <taxon>Tritrichomonadidae</taxon>
        <taxon>Tritrichomonas</taxon>
    </lineage>
</organism>
<dbReference type="OrthoDB" id="10266215at2759"/>
<reference evidence="1" key="1">
    <citation type="submission" date="2016-10" db="EMBL/GenBank/DDBJ databases">
        <authorList>
            <person name="Benchimol M."/>
            <person name="Almeida L.G."/>
            <person name="Vasconcelos A.T."/>
            <person name="Perreira-Neves A."/>
            <person name="Rosa I.A."/>
            <person name="Tasca T."/>
            <person name="Bogo M.R."/>
            <person name="de Souza W."/>
        </authorList>
    </citation>
    <scope>NUCLEOTIDE SEQUENCE [LARGE SCALE GENOMIC DNA]</scope>
    <source>
        <strain evidence="1">K</strain>
    </source>
</reference>
<dbReference type="EMBL" id="MLAK01000951">
    <property type="protein sequence ID" value="OHT00503.1"/>
    <property type="molecule type" value="Genomic_DNA"/>
</dbReference>
<name>A0A1J4JN04_9EUKA</name>
<keyword evidence="2" id="KW-1185">Reference proteome</keyword>
<accession>A0A1J4JN04</accession>
<dbReference type="AlphaFoldDB" id="A0A1J4JN04"/>
<evidence type="ECO:0008006" key="3">
    <source>
        <dbReference type="Google" id="ProtNLM"/>
    </source>
</evidence>
<evidence type="ECO:0000313" key="1">
    <source>
        <dbReference type="EMBL" id="OHT00503.1"/>
    </source>
</evidence>
<protein>
    <recommendedName>
        <fullName evidence="3">Ubiquitin-like domain-containing protein</fullName>
    </recommendedName>
</protein>
<dbReference type="Proteomes" id="UP000179807">
    <property type="component" value="Unassembled WGS sequence"/>
</dbReference>
<dbReference type="RefSeq" id="XP_068353639.1">
    <property type="nucleotide sequence ID" value="XM_068508685.1"/>
</dbReference>
<dbReference type="VEuPathDB" id="TrichDB:TRFO_32777"/>
<gene>
    <name evidence="1" type="ORF">TRFO_32777</name>
</gene>
<evidence type="ECO:0000313" key="2">
    <source>
        <dbReference type="Proteomes" id="UP000179807"/>
    </source>
</evidence>
<dbReference type="GeneID" id="94843389"/>
<proteinExistence type="predicted"/>
<sequence length="195" mass="22657">MKSRGNKMSIAVYLPSRYVVKLNVSPNSQICELCNIVPYKNISFIFNGQLLCDKKTFKYYKIRKDDSVVILRDHQAKSEVQKWIGITQDLELFNDRMQMMLKSGNAREAARVRDIALTKIERKPRFFRKLCSSYKPKIVETESTAINIDFFPLEEPACDPLPTFFDYDTDFQQVPKMTNNEPIIAVDSVEPFLKP</sequence>
<dbReference type="InterPro" id="IPR029071">
    <property type="entry name" value="Ubiquitin-like_domsf"/>
</dbReference>
<comment type="caution">
    <text evidence="1">The sequence shown here is derived from an EMBL/GenBank/DDBJ whole genome shotgun (WGS) entry which is preliminary data.</text>
</comment>